<proteinExistence type="predicted"/>
<keyword evidence="4" id="KW-1185">Reference proteome</keyword>
<sequence length="91" mass="10581">MQSQKREDMMIFGFFGIAFVCFNIILPVQSDRFANSMELTYVVSAFLSITIAFVFSRIVQWNKTKKQKAIEEQQAAEKGMHPKQKLKKKKT</sequence>
<keyword evidence="2" id="KW-0472">Membrane</keyword>
<reference evidence="4" key="1">
    <citation type="submission" date="2016-12" db="EMBL/GenBank/DDBJ databases">
        <authorList>
            <person name="Varghese N."/>
            <person name="Submissions S."/>
        </authorList>
    </citation>
    <scope>NUCLEOTIDE SEQUENCE [LARGE SCALE GENOMIC DNA]</scope>
    <source>
        <strain evidence="4">DSM 11544</strain>
    </source>
</reference>
<accession>A0A1M7RSP0</accession>
<evidence type="ECO:0000313" key="4">
    <source>
        <dbReference type="Proteomes" id="UP000184010"/>
    </source>
</evidence>
<protein>
    <submittedName>
        <fullName evidence="3">Uncharacterized protein</fullName>
    </submittedName>
</protein>
<name>A0A1M7RSP0_9FIRM</name>
<keyword evidence="2" id="KW-1133">Transmembrane helix</keyword>
<dbReference type="AlphaFoldDB" id="A0A1M7RSP0"/>
<dbReference type="RefSeq" id="WP_072770745.1">
    <property type="nucleotide sequence ID" value="NZ_FRDN01000003.1"/>
</dbReference>
<dbReference type="Proteomes" id="UP000184010">
    <property type="component" value="Unassembled WGS sequence"/>
</dbReference>
<dbReference type="EMBL" id="FRDN01000003">
    <property type="protein sequence ID" value="SHN49289.1"/>
    <property type="molecule type" value="Genomic_DNA"/>
</dbReference>
<feature type="transmembrane region" description="Helical" evidence="2">
    <location>
        <begin position="9"/>
        <end position="28"/>
    </location>
</feature>
<gene>
    <name evidence="3" type="ORF">SAMN02745215_00051</name>
</gene>
<feature type="compositionally biased region" description="Basic residues" evidence="1">
    <location>
        <begin position="81"/>
        <end position="91"/>
    </location>
</feature>
<evidence type="ECO:0000313" key="3">
    <source>
        <dbReference type="EMBL" id="SHN49289.1"/>
    </source>
</evidence>
<keyword evidence="2" id="KW-0812">Transmembrane</keyword>
<feature type="transmembrane region" description="Helical" evidence="2">
    <location>
        <begin position="40"/>
        <end position="59"/>
    </location>
</feature>
<evidence type="ECO:0000256" key="1">
    <source>
        <dbReference type="SAM" id="MobiDB-lite"/>
    </source>
</evidence>
<feature type="region of interest" description="Disordered" evidence="1">
    <location>
        <begin position="72"/>
        <end position="91"/>
    </location>
</feature>
<evidence type="ECO:0000256" key="2">
    <source>
        <dbReference type="SAM" id="Phobius"/>
    </source>
</evidence>
<organism evidence="3 4">
    <name type="scientific">Desulfitobacterium chlororespirans DSM 11544</name>
    <dbReference type="NCBI Taxonomy" id="1121395"/>
    <lineage>
        <taxon>Bacteria</taxon>
        <taxon>Bacillati</taxon>
        <taxon>Bacillota</taxon>
        <taxon>Clostridia</taxon>
        <taxon>Eubacteriales</taxon>
        <taxon>Desulfitobacteriaceae</taxon>
        <taxon>Desulfitobacterium</taxon>
    </lineage>
</organism>